<reference evidence="2" key="3">
    <citation type="submission" date="2022-06" db="UniProtKB">
        <authorList>
            <consortium name="EnsemblPlants"/>
        </authorList>
    </citation>
    <scope>IDENTIFICATION</scope>
</reference>
<reference evidence="3" key="1">
    <citation type="journal article" date="2013" name="Nature">
        <title>Draft genome of the wheat A-genome progenitor Triticum urartu.</title>
        <authorList>
            <person name="Ling H.Q."/>
            <person name="Zhao S."/>
            <person name="Liu D."/>
            <person name="Wang J."/>
            <person name="Sun H."/>
            <person name="Zhang C."/>
            <person name="Fan H."/>
            <person name="Li D."/>
            <person name="Dong L."/>
            <person name="Tao Y."/>
            <person name="Gao C."/>
            <person name="Wu H."/>
            <person name="Li Y."/>
            <person name="Cui Y."/>
            <person name="Guo X."/>
            <person name="Zheng S."/>
            <person name="Wang B."/>
            <person name="Yu K."/>
            <person name="Liang Q."/>
            <person name="Yang W."/>
            <person name="Lou X."/>
            <person name="Chen J."/>
            <person name="Feng M."/>
            <person name="Jian J."/>
            <person name="Zhang X."/>
            <person name="Luo G."/>
            <person name="Jiang Y."/>
            <person name="Liu J."/>
            <person name="Wang Z."/>
            <person name="Sha Y."/>
            <person name="Zhang B."/>
            <person name="Wu H."/>
            <person name="Tang D."/>
            <person name="Shen Q."/>
            <person name="Xue P."/>
            <person name="Zou S."/>
            <person name="Wang X."/>
            <person name="Liu X."/>
            <person name="Wang F."/>
            <person name="Yang Y."/>
            <person name="An X."/>
            <person name="Dong Z."/>
            <person name="Zhang K."/>
            <person name="Zhang X."/>
            <person name="Luo M.C."/>
            <person name="Dvorak J."/>
            <person name="Tong Y."/>
            <person name="Wang J."/>
            <person name="Yang H."/>
            <person name="Li Z."/>
            <person name="Wang D."/>
            <person name="Zhang A."/>
            <person name="Wang J."/>
        </authorList>
    </citation>
    <scope>NUCLEOTIDE SEQUENCE</scope>
    <source>
        <strain evidence="3">cv. G1812</strain>
    </source>
</reference>
<name>A0A8R7R430_TRIUA</name>
<protein>
    <submittedName>
        <fullName evidence="2">Uncharacterized protein</fullName>
    </submittedName>
</protein>
<keyword evidence="3" id="KW-1185">Reference proteome</keyword>
<evidence type="ECO:0000313" key="3">
    <source>
        <dbReference type="Proteomes" id="UP000015106"/>
    </source>
</evidence>
<dbReference type="Gramene" id="TuG1812G0700004351.01.T02">
    <property type="protein sequence ID" value="TuG1812G0700004351.01.T02.cds384454"/>
    <property type="gene ID" value="TuG1812G0700004351.01"/>
</dbReference>
<dbReference type="AlphaFoldDB" id="A0A8R7R430"/>
<dbReference type="Gramene" id="TuG1812G0700004351.01.T01">
    <property type="protein sequence ID" value="TuG1812G0700004351.01.T01.cds384454"/>
    <property type="gene ID" value="TuG1812G0700004351.01"/>
</dbReference>
<organism evidence="2 3">
    <name type="scientific">Triticum urartu</name>
    <name type="common">Red wild einkorn</name>
    <name type="synonym">Crithodium urartu</name>
    <dbReference type="NCBI Taxonomy" id="4572"/>
    <lineage>
        <taxon>Eukaryota</taxon>
        <taxon>Viridiplantae</taxon>
        <taxon>Streptophyta</taxon>
        <taxon>Embryophyta</taxon>
        <taxon>Tracheophyta</taxon>
        <taxon>Spermatophyta</taxon>
        <taxon>Magnoliopsida</taxon>
        <taxon>Liliopsida</taxon>
        <taxon>Poales</taxon>
        <taxon>Poaceae</taxon>
        <taxon>BOP clade</taxon>
        <taxon>Pooideae</taxon>
        <taxon>Triticodae</taxon>
        <taxon>Triticeae</taxon>
        <taxon>Triticinae</taxon>
        <taxon>Triticum</taxon>
    </lineage>
</organism>
<dbReference type="EnsemblPlants" id="TuG1812G0700004351.01.T02">
    <property type="protein sequence ID" value="TuG1812G0700004351.01.T02.cds384454"/>
    <property type="gene ID" value="TuG1812G0700004351.01"/>
</dbReference>
<accession>A0A8R7R430</accession>
<dbReference type="Proteomes" id="UP000015106">
    <property type="component" value="Chromosome 7"/>
</dbReference>
<evidence type="ECO:0000256" key="1">
    <source>
        <dbReference type="SAM" id="MobiDB-lite"/>
    </source>
</evidence>
<proteinExistence type="predicted"/>
<dbReference type="EnsemblPlants" id="TuG1812G0700004351.01.T01">
    <property type="protein sequence ID" value="TuG1812G0700004351.01.T01.cds384454"/>
    <property type="gene ID" value="TuG1812G0700004351.01"/>
</dbReference>
<reference evidence="2" key="2">
    <citation type="submission" date="2018-03" db="EMBL/GenBank/DDBJ databases">
        <title>The Triticum urartu genome reveals the dynamic nature of wheat genome evolution.</title>
        <authorList>
            <person name="Ling H."/>
            <person name="Ma B."/>
            <person name="Shi X."/>
            <person name="Liu H."/>
            <person name="Dong L."/>
            <person name="Sun H."/>
            <person name="Cao Y."/>
            <person name="Gao Q."/>
            <person name="Zheng S."/>
            <person name="Li Y."/>
            <person name="Yu Y."/>
            <person name="Du H."/>
            <person name="Qi M."/>
            <person name="Li Y."/>
            <person name="Yu H."/>
            <person name="Cui Y."/>
            <person name="Wang N."/>
            <person name="Chen C."/>
            <person name="Wu H."/>
            <person name="Zhao Y."/>
            <person name="Zhang J."/>
            <person name="Li Y."/>
            <person name="Zhou W."/>
            <person name="Zhang B."/>
            <person name="Hu W."/>
            <person name="Eijk M."/>
            <person name="Tang J."/>
            <person name="Witsenboer H."/>
            <person name="Zhao S."/>
            <person name="Li Z."/>
            <person name="Zhang A."/>
            <person name="Wang D."/>
            <person name="Liang C."/>
        </authorList>
    </citation>
    <scope>NUCLEOTIDE SEQUENCE [LARGE SCALE GENOMIC DNA]</scope>
    <source>
        <strain evidence="2">cv. G1812</strain>
    </source>
</reference>
<sequence>MDLATGAASCSGGDGALLIQRRKRQGVRERGKEKEKGAQGEGGSRWGWLGPAQQGDLLHPRVQLRPQALEPTGACSAGRVRVLSIDGGRSPRPCWSGSSTAAGAVREPRGPRRGLLRHGGRVRRQRVLGGRAVRSTKE</sequence>
<feature type="region of interest" description="Disordered" evidence="1">
    <location>
        <begin position="87"/>
        <end position="116"/>
    </location>
</feature>
<evidence type="ECO:0000313" key="2">
    <source>
        <dbReference type="EnsemblPlants" id="TuG1812G0700004351.01.T02.cds384454"/>
    </source>
</evidence>
<feature type="region of interest" description="Disordered" evidence="1">
    <location>
        <begin position="1"/>
        <end position="53"/>
    </location>
</feature>
<feature type="compositionally biased region" description="Basic and acidic residues" evidence="1">
    <location>
        <begin position="26"/>
        <end position="38"/>
    </location>
</feature>